<sequence length="77" mass="8601">MGGTNVNGKESNFKVGDLVMCEYIEGSFANARIISIDKKKLMANVKIGIVSRSSEKIREEEIEVSLETLTPWNPKKK</sequence>
<evidence type="ECO:0000313" key="1">
    <source>
        <dbReference type="EMBL" id="PFB08119.1"/>
    </source>
</evidence>
<name>A0A9X6VCK4_BACTU</name>
<gene>
    <name evidence="1" type="ORF">CN398_10410</name>
</gene>
<evidence type="ECO:0000313" key="2">
    <source>
        <dbReference type="Proteomes" id="UP000220397"/>
    </source>
</evidence>
<dbReference type="EMBL" id="NTUS01000026">
    <property type="protein sequence ID" value="PFB08119.1"/>
    <property type="molecule type" value="Genomic_DNA"/>
</dbReference>
<accession>A0A9X6VCK4</accession>
<dbReference type="AlphaFoldDB" id="A0A9X6VCK4"/>
<protein>
    <submittedName>
        <fullName evidence="1">Uncharacterized protein</fullName>
    </submittedName>
</protein>
<organism evidence="1 2">
    <name type="scientific">Bacillus thuringiensis</name>
    <dbReference type="NCBI Taxonomy" id="1428"/>
    <lineage>
        <taxon>Bacteria</taxon>
        <taxon>Bacillati</taxon>
        <taxon>Bacillota</taxon>
        <taxon>Bacilli</taxon>
        <taxon>Bacillales</taxon>
        <taxon>Bacillaceae</taxon>
        <taxon>Bacillus</taxon>
        <taxon>Bacillus cereus group</taxon>
    </lineage>
</organism>
<reference evidence="1 2" key="1">
    <citation type="submission" date="2017-09" db="EMBL/GenBank/DDBJ databases">
        <title>Large-scale bioinformatics analysis of Bacillus genomes uncovers conserved roles of natural products in bacterial physiology.</title>
        <authorList>
            <consortium name="Agbiome Team Llc"/>
            <person name="Bleich R.M."/>
            <person name="Kirk G.J."/>
            <person name="Santa Maria K.C."/>
            <person name="Allen S.E."/>
            <person name="Farag S."/>
            <person name="Shank E.A."/>
            <person name="Bowers A."/>
        </authorList>
    </citation>
    <scope>NUCLEOTIDE SEQUENCE [LARGE SCALE GENOMIC DNA]</scope>
    <source>
        <strain evidence="1 2">AFS015413</strain>
    </source>
</reference>
<proteinExistence type="predicted"/>
<comment type="caution">
    <text evidence="1">The sequence shown here is derived from an EMBL/GenBank/DDBJ whole genome shotgun (WGS) entry which is preliminary data.</text>
</comment>
<dbReference type="Proteomes" id="UP000220397">
    <property type="component" value="Unassembled WGS sequence"/>
</dbReference>